<proteinExistence type="predicted"/>
<dbReference type="OrthoDB" id="3261041at2"/>
<evidence type="ECO:0000313" key="1">
    <source>
        <dbReference type="EMBL" id="SES49548.1"/>
    </source>
</evidence>
<dbReference type="STRING" id="587636.SAMN05216199_0408"/>
<accession>A0A1H9XTQ0</accession>
<evidence type="ECO:0000313" key="2">
    <source>
        <dbReference type="Proteomes" id="UP000199019"/>
    </source>
</evidence>
<protein>
    <submittedName>
        <fullName evidence="1">ABC-2 type transport system permease protein</fullName>
    </submittedName>
</protein>
<dbReference type="AlphaFoldDB" id="A0A1H9XTQ0"/>
<keyword evidence="2" id="KW-1185">Reference proteome</keyword>
<name>A0A1H9XTQ0_9MICO</name>
<dbReference type="RefSeq" id="WP_091763050.1">
    <property type="nucleotide sequence ID" value="NZ_FOHB01000013.1"/>
</dbReference>
<reference evidence="2" key="1">
    <citation type="submission" date="2016-10" db="EMBL/GenBank/DDBJ databases">
        <authorList>
            <person name="Varghese N."/>
            <person name="Submissions S."/>
        </authorList>
    </citation>
    <scope>NUCLEOTIDE SEQUENCE [LARGE SCALE GENOMIC DNA]</scope>
    <source>
        <strain evidence="2">CGMCC 1.6963</strain>
    </source>
</reference>
<dbReference type="Proteomes" id="UP000199019">
    <property type="component" value="Unassembled WGS sequence"/>
</dbReference>
<dbReference type="EMBL" id="FOHB01000013">
    <property type="protein sequence ID" value="SES49548.1"/>
    <property type="molecule type" value="Genomic_DNA"/>
</dbReference>
<organism evidence="1 2">
    <name type="scientific">Pedococcus cremeus</name>
    <dbReference type="NCBI Taxonomy" id="587636"/>
    <lineage>
        <taxon>Bacteria</taxon>
        <taxon>Bacillati</taxon>
        <taxon>Actinomycetota</taxon>
        <taxon>Actinomycetes</taxon>
        <taxon>Micrococcales</taxon>
        <taxon>Intrasporangiaceae</taxon>
        <taxon>Pedococcus</taxon>
    </lineage>
</organism>
<sequence length="523" mass="53588">MVAHLVRLKLLLLRNTLRRSPAALVGMGLGVLYGGGILVLVLVGLVSLRFLPDLEPSRTALTLGGAFLVLAWAVVPVVAFGTDPTLDPNRFATFAVPERQLAIGLAAAGFIGLPGVATTLLVLATFVTWSRGVLPLLGAVVGGALALATCVLLSRVITAAASTLLSSRRGRDVVAVLGFVALVGLAPALSVGGSFELTLADLAGVTTVVGWTPLGWAWAAPADLADGLLLTGLARLVLAGALVAVLLLLWQRQLVTAVHDPRSSARDAGATESGIGLLGRLPGTSLGAVAARSAIYWRRDPRLGFPALITTLFPAGLLFAWHLGGSELALVAMPLASAYMLGWGQHNDVGYDSTAFWLHVASAVDGVSDRLGRLFPSAVLGTICLPVYAVVGAALGDRWDLLPATLGAGAALLLAGFGVASVTSALKQYPVPGPGESPFRTPPGGAGITLVVQAVVGLAVLLLALPALALGALAWFGHAWAAWVALPVGVATGIGAAVVGVRVGARLFERRMPELLQDLVRVR</sequence>
<gene>
    <name evidence="1" type="ORF">SAMN05216199_0408</name>
</gene>